<proteinExistence type="inferred from homology"/>
<dbReference type="RefSeq" id="WP_096814387.1">
    <property type="nucleotide sequence ID" value="NZ_JXJW01000009.1"/>
</dbReference>
<organism evidence="5 6">
    <name type="scientific">Pseudolactococcus piscium</name>
    <dbReference type="NCBI Taxonomy" id="1364"/>
    <lineage>
        <taxon>Bacteria</taxon>
        <taxon>Bacillati</taxon>
        <taxon>Bacillota</taxon>
        <taxon>Bacilli</taxon>
        <taxon>Lactobacillales</taxon>
        <taxon>Streptococcaceae</taxon>
        <taxon>Pseudolactococcus</taxon>
    </lineage>
</organism>
<dbReference type="PANTHER" id="PTHR22604">
    <property type="entry name" value="OXIDOREDUCTASES"/>
    <property type="match status" value="1"/>
</dbReference>
<comment type="caution">
    <text evidence="5">The sequence shown here is derived from an EMBL/GenBank/DDBJ whole genome shotgun (WGS) entry which is preliminary data.</text>
</comment>
<dbReference type="InterPro" id="IPR000683">
    <property type="entry name" value="Gfo/Idh/MocA-like_OxRdtase_N"/>
</dbReference>
<dbReference type="GO" id="GO:0016491">
    <property type="term" value="F:oxidoreductase activity"/>
    <property type="evidence" value="ECO:0007669"/>
    <property type="project" value="UniProtKB-KW"/>
</dbReference>
<dbReference type="InterPro" id="IPR036291">
    <property type="entry name" value="NAD(P)-bd_dom_sf"/>
</dbReference>
<protein>
    <submittedName>
        <fullName evidence="5">Oxidoreductase</fullName>
    </submittedName>
</protein>
<keyword evidence="2" id="KW-0560">Oxidoreductase</keyword>
<dbReference type="SUPFAM" id="SSF55347">
    <property type="entry name" value="Glyceraldehyde-3-phosphate dehydrogenase-like, C-terminal domain"/>
    <property type="match status" value="1"/>
</dbReference>
<dbReference type="Pfam" id="PF01408">
    <property type="entry name" value="GFO_IDH_MocA"/>
    <property type="match status" value="1"/>
</dbReference>
<dbReference type="SUPFAM" id="SSF51735">
    <property type="entry name" value="NAD(P)-binding Rossmann-fold domains"/>
    <property type="match status" value="1"/>
</dbReference>
<comment type="similarity">
    <text evidence="1">Belongs to the Gfo/Idh/MocA family.</text>
</comment>
<evidence type="ECO:0000313" key="6">
    <source>
        <dbReference type="Proteomes" id="UP000218282"/>
    </source>
</evidence>
<evidence type="ECO:0000259" key="3">
    <source>
        <dbReference type="Pfam" id="PF01408"/>
    </source>
</evidence>
<dbReference type="Gene3D" id="3.30.360.10">
    <property type="entry name" value="Dihydrodipicolinate Reductase, domain 2"/>
    <property type="match status" value="1"/>
</dbReference>
<sequence length="326" mass="35764">MKKIKYGIVSTAQVVPRFIEGVRLSGTGEVVAISSRTLEAAQKFAADYGIAKAYGSHDALYGDAQVDVIYIATYNKGHFPEAKKALLAGKHVLLEKPFTLTLAEAKTLFAIAKRQQLFLMEAQKSVFLPLTDMIKSVVQSDEIGDILSVNSVTAYASIDHISWFKDLDAGGGTVHFMLPYALSYLQYIFGAKVREYSGISDMVSGESDSQAKVLLKLDNGVLADIFLTTKVGLDKVMTIQGTKGKVVIPEFWRAKSATIYDLEGQVIRHLDAPFESDFVYEVQHVNQLILAGELASPIMTDEMTLSGVGVMDALYQSWMIDKIQSV</sequence>
<evidence type="ECO:0000256" key="2">
    <source>
        <dbReference type="ARBA" id="ARBA00023002"/>
    </source>
</evidence>
<dbReference type="InterPro" id="IPR055170">
    <property type="entry name" value="GFO_IDH_MocA-like_dom"/>
</dbReference>
<gene>
    <name evidence="5" type="ORF">RU86_GL002212</name>
</gene>
<accession>A0A2A5RZW2</accession>
<dbReference type="GO" id="GO:0000166">
    <property type="term" value="F:nucleotide binding"/>
    <property type="evidence" value="ECO:0007669"/>
    <property type="project" value="InterPro"/>
</dbReference>
<dbReference type="EMBL" id="JXJW01000009">
    <property type="protein sequence ID" value="PCS06769.1"/>
    <property type="molecule type" value="Genomic_DNA"/>
</dbReference>
<dbReference type="PANTHER" id="PTHR22604:SF105">
    <property type="entry name" value="TRANS-1,2-DIHYDROBENZENE-1,2-DIOL DEHYDROGENASE"/>
    <property type="match status" value="1"/>
</dbReference>
<evidence type="ECO:0000256" key="1">
    <source>
        <dbReference type="ARBA" id="ARBA00010928"/>
    </source>
</evidence>
<dbReference type="InterPro" id="IPR050984">
    <property type="entry name" value="Gfo/Idh/MocA_domain"/>
</dbReference>
<feature type="domain" description="Gfo/Idh/MocA-like oxidoreductase N-terminal" evidence="3">
    <location>
        <begin position="5"/>
        <end position="120"/>
    </location>
</feature>
<reference evidence="5 6" key="1">
    <citation type="submission" date="2014-12" db="EMBL/GenBank/DDBJ databases">
        <title>Draft genome sequences of 10 type strains of Lactococcus.</title>
        <authorList>
            <person name="Sun Z."/>
            <person name="Zhong Z."/>
            <person name="Liu W."/>
            <person name="Zhang W."/>
            <person name="Zhang H."/>
        </authorList>
    </citation>
    <scope>NUCLEOTIDE SEQUENCE [LARGE SCALE GENOMIC DNA]</scope>
    <source>
        <strain evidence="5 6">DSM 6634</strain>
    </source>
</reference>
<feature type="domain" description="GFO/IDH/MocA-like oxidoreductase" evidence="4">
    <location>
        <begin position="134"/>
        <end position="246"/>
    </location>
</feature>
<name>A0A2A5RZW2_9LACT</name>
<dbReference type="Gene3D" id="3.40.50.720">
    <property type="entry name" value="NAD(P)-binding Rossmann-like Domain"/>
    <property type="match status" value="1"/>
</dbReference>
<dbReference type="Proteomes" id="UP000218282">
    <property type="component" value="Unassembled WGS sequence"/>
</dbReference>
<evidence type="ECO:0000313" key="5">
    <source>
        <dbReference type="EMBL" id="PCS06769.1"/>
    </source>
</evidence>
<keyword evidence="6" id="KW-1185">Reference proteome</keyword>
<dbReference type="Pfam" id="PF22725">
    <property type="entry name" value="GFO_IDH_MocA_C3"/>
    <property type="match status" value="1"/>
</dbReference>
<dbReference type="AlphaFoldDB" id="A0A2A5RZW2"/>
<evidence type="ECO:0000259" key="4">
    <source>
        <dbReference type="Pfam" id="PF22725"/>
    </source>
</evidence>